<organism evidence="1 2">
    <name type="scientific">Meloidogyne enterolobii</name>
    <name type="common">Root-knot nematode worm</name>
    <name type="synonym">Meloidogyne mayaguensis</name>
    <dbReference type="NCBI Taxonomy" id="390850"/>
    <lineage>
        <taxon>Eukaryota</taxon>
        <taxon>Metazoa</taxon>
        <taxon>Ecdysozoa</taxon>
        <taxon>Nematoda</taxon>
        <taxon>Chromadorea</taxon>
        <taxon>Rhabditida</taxon>
        <taxon>Tylenchina</taxon>
        <taxon>Tylenchomorpha</taxon>
        <taxon>Tylenchoidea</taxon>
        <taxon>Meloidogynidae</taxon>
        <taxon>Meloidogyninae</taxon>
        <taxon>Meloidogyne</taxon>
    </lineage>
</organism>
<reference evidence="1" key="1">
    <citation type="submission" date="2023-11" db="EMBL/GenBank/DDBJ databases">
        <authorList>
            <person name="Poullet M."/>
        </authorList>
    </citation>
    <scope>NUCLEOTIDE SEQUENCE</scope>
    <source>
        <strain evidence="1">E1834</strain>
    </source>
</reference>
<keyword evidence="2" id="KW-1185">Reference proteome</keyword>
<dbReference type="EMBL" id="CAVMJV010000117">
    <property type="protein sequence ID" value="CAK5104450.1"/>
    <property type="molecule type" value="Genomic_DNA"/>
</dbReference>
<gene>
    <name evidence="1" type="ORF">MENTE1834_LOCUS43003</name>
</gene>
<sequence>MIVNNYFNFCCSIKTAIGAQRIMGVLCRDKGFLQLCPLLHVCPFDRRIPARTGMPSGAVFCFRRFFLFCFLEYRFSTLRRYAFHFYFLRCGGIPGSYLVSL</sequence>
<comment type="caution">
    <text evidence="1">The sequence shown here is derived from an EMBL/GenBank/DDBJ whole genome shotgun (WGS) entry which is preliminary data.</text>
</comment>
<evidence type="ECO:0000313" key="2">
    <source>
        <dbReference type="Proteomes" id="UP001497535"/>
    </source>
</evidence>
<evidence type="ECO:0000313" key="1">
    <source>
        <dbReference type="EMBL" id="CAK5104450.1"/>
    </source>
</evidence>
<proteinExistence type="predicted"/>
<dbReference type="Proteomes" id="UP001497535">
    <property type="component" value="Unassembled WGS sequence"/>
</dbReference>
<name>A0ACB1AU76_MELEN</name>
<accession>A0ACB1AU76</accession>
<protein>
    <submittedName>
        <fullName evidence="1">Uncharacterized protein</fullName>
    </submittedName>
</protein>